<dbReference type="SUPFAM" id="SSF52317">
    <property type="entry name" value="Class I glutamine amidotransferase-like"/>
    <property type="match status" value="1"/>
</dbReference>
<dbReference type="GO" id="GO:1903600">
    <property type="term" value="C:glutaminase complex"/>
    <property type="evidence" value="ECO:0007669"/>
    <property type="project" value="TreeGrafter"/>
</dbReference>
<dbReference type="GO" id="GO:0008614">
    <property type="term" value="P:pyridoxine metabolic process"/>
    <property type="evidence" value="ECO:0007669"/>
    <property type="project" value="TreeGrafter"/>
</dbReference>
<comment type="similarity">
    <text evidence="1">Belongs to the glutaminase PdxT/SNO family.</text>
</comment>
<dbReference type="PROSITE" id="PS51273">
    <property type="entry name" value="GATASE_TYPE_1"/>
    <property type="match status" value="1"/>
</dbReference>
<dbReference type="InterPro" id="IPR002161">
    <property type="entry name" value="PdxT/SNO"/>
</dbReference>
<keyword evidence="5" id="KW-0456">Lyase</keyword>
<dbReference type="GO" id="GO:0005829">
    <property type="term" value="C:cytosol"/>
    <property type="evidence" value="ECO:0007669"/>
    <property type="project" value="TreeGrafter"/>
</dbReference>
<dbReference type="GO" id="GO:0016740">
    <property type="term" value="F:transferase activity"/>
    <property type="evidence" value="ECO:0007669"/>
    <property type="project" value="UniProtKB-KW"/>
</dbReference>
<evidence type="ECO:0000256" key="1">
    <source>
        <dbReference type="ARBA" id="ARBA00008345"/>
    </source>
</evidence>
<evidence type="ECO:0000256" key="3">
    <source>
        <dbReference type="ARBA" id="ARBA00022801"/>
    </source>
</evidence>
<protein>
    <recommendedName>
        <fullName evidence="2">glutaminase</fullName>
        <ecNumber evidence="2">3.5.1.2</ecNumber>
    </recommendedName>
</protein>
<feature type="binding site" evidence="8">
    <location>
        <position position="93"/>
    </location>
    <ligand>
        <name>L-glutamine</name>
        <dbReference type="ChEBI" id="CHEBI:58359"/>
    </ligand>
</feature>
<evidence type="ECO:0000256" key="6">
    <source>
        <dbReference type="ARBA" id="ARBA00049534"/>
    </source>
</evidence>
<reference evidence="9 10" key="1">
    <citation type="submission" date="2017-05" db="EMBL/GenBank/DDBJ databases">
        <title>Thiocyanate degradation by Thiohalobacter thiocyanaticus FOKN1.</title>
        <authorList>
            <person name="Oshiki M."/>
            <person name="Fukushima T."/>
            <person name="Kawano S."/>
            <person name="Nakagawa J."/>
        </authorList>
    </citation>
    <scope>NUCLEOTIDE SEQUENCE [LARGE SCALE GENOMIC DNA]</scope>
    <source>
        <strain evidence="9 10">FOKN1</strain>
    </source>
</reference>
<feature type="binding site" evidence="8">
    <location>
        <begin position="35"/>
        <end position="37"/>
    </location>
    <ligand>
        <name>L-glutamine</name>
        <dbReference type="ChEBI" id="CHEBI:58359"/>
    </ligand>
</feature>
<evidence type="ECO:0000256" key="4">
    <source>
        <dbReference type="ARBA" id="ARBA00022962"/>
    </source>
</evidence>
<dbReference type="AlphaFoldDB" id="A0A1Z4VMQ0"/>
<sequence>MQAHARMLTQLGRAARPVFRPADLDGLAGLILPGGESTTLSQLLQHAGLDRAIACFAQRHPLLGTCAGLILMCTHTNDARVSPLRLLTAEVDRNHYGRQRESFIASLEGGQFSGMRAAFIRAPAIHARAPLEVLATHAGRPVAVRQGRHVGCAFHPELGRDARVHEYWLRLA</sequence>
<evidence type="ECO:0000256" key="2">
    <source>
        <dbReference type="ARBA" id="ARBA00012918"/>
    </source>
</evidence>
<dbReference type="PANTHER" id="PTHR31559:SF0">
    <property type="entry name" value="PYRIDOXAL 5'-PHOSPHATE SYNTHASE SUBUNIT SNO1-RELATED"/>
    <property type="match status" value="1"/>
</dbReference>
<evidence type="ECO:0000256" key="7">
    <source>
        <dbReference type="PIRSR" id="PIRSR005639-1"/>
    </source>
</evidence>
<dbReference type="Pfam" id="PF01174">
    <property type="entry name" value="SNO"/>
    <property type="match status" value="1"/>
</dbReference>
<keyword evidence="10" id="KW-1185">Reference proteome</keyword>
<dbReference type="PIRSF" id="PIRSF005639">
    <property type="entry name" value="Glut_amidoT_SNO"/>
    <property type="match status" value="1"/>
</dbReference>
<feature type="active site" description="Nucleophile" evidence="7">
    <location>
        <position position="66"/>
    </location>
</feature>
<accession>A0A1Z4VMQ0</accession>
<feature type="active site" description="Charge relay system" evidence="7">
    <location>
        <position position="155"/>
    </location>
</feature>
<evidence type="ECO:0000313" key="9">
    <source>
        <dbReference type="EMBL" id="BAZ92891.1"/>
    </source>
</evidence>
<feature type="binding site" evidence="8">
    <location>
        <begin position="120"/>
        <end position="121"/>
    </location>
    <ligand>
        <name>L-glutamine</name>
        <dbReference type="ChEBI" id="CHEBI:58359"/>
    </ligand>
</feature>
<evidence type="ECO:0000313" key="10">
    <source>
        <dbReference type="Proteomes" id="UP000218765"/>
    </source>
</evidence>
<name>A0A1Z4VMQ0_9GAMM</name>
<feature type="active site" description="Charge relay system" evidence="7">
    <location>
        <position position="157"/>
    </location>
</feature>
<evidence type="ECO:0000256" key="8">
    <source>
        <dbReference type="PIRSR" id="PIRSR005639-2"/>
    </source>
</evidence>
<dbReference type="NCBIfam" id="TIGR03800">
    <property type="entry name" value="PLP_synth_Pdx2"/>
    <property type="match status" value="1"/>
</dbReference>
<evidence type="ECO:0000256" key="5">
    <source>
        <dbReference type="ARBA" id="ARBA00023239"/>
    </source>
</evidence>
<dbReference type="PROSITE" id="PS51130">
    <property type="entry name" value="PDXT_SNO_2"/>
    <property type="match status" value="1"/>
</dbReference>
<keyword evidence="4 9" id="KW-0315">Glutamine amidotransferase</keyword>
<dbReference type="InterPro" id="IPR029062">
    <property type="entry name" value="Class_I_gatase-like"/>
</dbReference>
<dbReference type="PROSITE" id="PS01236">
    <property type="entry name" value="PDXT_SNO_1"/>
    <property type="match status" value="1"/>
</dbReference>
<proteinExistence type="inferred from homology"/>
<organism evidence="9 10">
    <name type="scientific">Thiohalobacter thiocyanaticus</name>
    <dbReference type="NCBI Taxonomy" id="585455"/>
    <lineage>
        <taxon>Bacteria</taxon>
        <taxon>Pseudomonadati</taxon>
        <taxon>Pseudomonadota</taxon>
        <taxon>Gammaproteobacteria</taxon>
        <taxon>Thiohalobacterales</taxon>
        <taxon>Thiohalobacteraceae</taxon>
        <taxon>Thiohalobacter</taxon>
    </lineage>
</organism>
<keyword evidence="3" id="KW-0378">Hydrolase</keyword>
<dbReference type="Gene3D" id="3.40.50.880">
    <property type="match status" value="1"/>
</dbReference>
<keyword evidence="9" id="KW-0808">Transferase</keyword>
<dbReference type="Proteomes" id="UP000218765">
    <property type="component" value="Chromosome"/>
</dbReference>
<dbReference type="GO" id="GO:0042823">
    <property type="term" value="P:pyridoxal phosphate biosynthetic process"/>
    <property type="evidence" value="ECO:0007669"/>
    <property type="project" value="InterPro"/>
</dbReference>
<gene>
    <name evidence="9" type="ORF">FOKN1_0487</name>
</gene>
<dbReference type="InterPro" id="IPR021196">
    <property type="entry name" value="PdxT/SNO_CS"/>
</dbReference>
<comment type="catalytic activity">
    <reaction evidence="6">
        <text>L-glutamine + H2O = L-glutamate + NH4(+)</text>
        <dbReference type="Rhea" id="RHEA:15889"/>
        <dbReference type="ChEBI" id="CHEBI:15377"/>
        <dbReference type="ChEBI" id="CHEBI:28938"/>
        <dbReference type="ChEBI" id="CHEBI:29985"/>
        <dbReference type="ChEBI" id="CHEBI:58359"/>
        <dbReference type="EC" id="3.5.1.2"/>
    </reaction>
</comment>
<dbReference type="EMBL" id="AP018052">
    <property type="protein sequence ID" value="BAZ92891.1"/>
    <property type="molecule type" value="Genomic_DNA"/>
</dbReference>
<dbReference type="KEGG" id="ttc:FOKN1_0487"/>
<dbReference type="GO" id="GO:0004359">
    <property type="term" value="F:glutaminase activity"/>
    <property type="evidence" value="ECO:0007669"/>
    <property type="project" value="UniProtKB-EC"/>
</dbReference>
<dbReference type="GO" id="GO:0016829">
    <property type="term" value="F:lyase activity"/>
    <property type="evidence" value="ECO:0007669"/>
    <property type="project" value="UniProtKB-KW"/>
</dbReference>
<dbReference type="EC" id="3.5.1.2" evidence="2"/>
<dbReference type="PANTHER" id="PTHR31559">
    <property type="entry name" value="PYRIDOXAL 5'-PHOSPHATE SYNTHASE SUBUNIT SNO"/>
    <property type="match status" value="1"/>
</dbReference>